<dbReference type="GO" id="GO:0016747">
    <property type="term" value="F:acyltransferase activity, transferring groups other than amino-acyl groups"/>
    <property type="evidence" value="ECO:0007669"/>
    <property type="project" value="InterPro"/>
</dbReference>
<keyword evidence="2" id="KW-0808">Transferase</keyword>
<organism evidence="2 3">
    <name type="scientific">Aspergillus candidus</name>
    <dbReference type="NCBI Taxonomy" id="41067"/>
    <lineage>
        <taxon>Eukaryota</taxon>
        <taxon>Fungi</taxon>
        <taxon>Dikarya</taxon>
        <taxon>Ascomycota</taxon>
        <taxon>Pezizomycotina</taxon>
        <taxon>Eurotiomycetes</taxon>
        <taxon>Eurotiomycetidae</taxon>
        <taxon>Eurotiales</taxon>
        <taxon>Aspergillaceae</taxon>
        <taxon>Aspergillus</taxon>
        <taxon>Aspergillus subgen. Circumdati</taxon>
    </lineage>
</organism>
<name>A0A2I2F7H5_ASPCN</name>
<dbReference type="AlphaFoldDB" id="A0A2I2F7H5"/>
<dbReference type="OrthoDB" id="630895at2759"/>
<proteinExistence type="predicted"/>
<dbReference type="SUPFAM" id="SSF55729">
    <property type="entry name" value="Acyl-CoA N-acyltransferases (Nat)"/>
    <property type="match status" value="1"/>
</dbReference>
<sequence>MSILYNPSTDEPYIRLAAPHGNILLTPFRQTSPSDEAALVKNMNDPLVATWLLGPPFPYTLEDARSWTAMHYKKYELQAARLGTQEPMDECPFQCIREIVEEGQNGAIEEDALIGAIDIARYQFLDLPEGSRERADAVERNSMRRAGDPEIVWTVGDWLSPSHHGRGIMTAAAKTLIYQWIVPRMNARYIRSTAFVGNHGSVRVFEKLGFRHTHVLKDWIELPASRGGGRRSLNCLALDLVD</sequence>
<keyword evidence="3" id="KW-1185">Reference proteome</keyword>
<dbReference type="PANTHER" id="PTHR43328">
    <property type="entry name" value="ACETYLTRANSFERASE-RELATED"/>
    <property type="match status" value="1"/>
</dbReference>
<dbReference type="RefSeq" id="XP_024670570.1">
    <property type="nucleotide sequence ID" value="XM_024813227.1"/>
</dbReference>
<protein>
    <submittedName>
        <fullName evidence="2">Acetyltransferase, GNAT family</fullName>
    </submittedName>
</protein>
<gene>
    <name evidence="2" type="ORF">BDW47DRAFT_108423</name>
</gene>
<dbReference type="PANTHER" id="PTHR43328:SF1">
    <property type="entry name" value="N-ACETYLTRANSFERASE DOMAIN-CONTAINING PROTEIN"/>
    <property type="match status" value="1"/>
</dbReference>
<dbReference type="InterPro" id="IPR016181">
    <property type="entry name" value="Acyl_CoA_acyltransferase"/>
</dbReference>
<evidence type="ECO:0000259" key="1">
    <source>
        <dbReference type="Pfam" id="PF13302"/>
    </source>
</evidence>
<reference evidence="2 3" key="1">
    <citation type="submission" date="2017-12" db="EMBL/GenBank/DDBJ databases">
        <authorList>
            <consortium name="DOE Joint Genome Institute"/>
            <person name="Haridas S."/>
            <person name="Kjaerbolling I."/>
            <person name="Vesth T.C."/>
            <person name="Frisvad J.C."/>
            <person name="Nybo J.L."/>
            <person name="Theobald S."/>
            <person name="Kuo A."/>
            <person name="Bowyer P."/>
            <person name="Matsuda Y."/>
            <person name="Mondo S."/>
            <person name="Lyhne E.K."/>
            <person name="Kogle M.E."/>
            <person name="Clum A."/>
            <person name="Lipzen A."/>
            <person name="Salamov A."/>
            <person name="Ngan C.Y."/>
            <person name="Daum C."/>
            <person name="Chiniquy J."/>
            <person name="Barry K."/>
            <person name="LaButti K."/>
            <person name="Simmons B.A."/>
            <person name="Magnuson J.K."/>
            <person name="Mortensen U.H."/>
            <person name="Larsen T.O."/>
            <person name="Grigoriev I.V."/>
            <person name="Baker S.E."/>
            <person name="Andersen M.R."/>
            <person name="Nordberg H.P."/>
            <person name="Cantor M.N."/>
            <person name="Hua S.X."/>
        </authorList>
    </citation>
    <scope>NUCLEOTIDE SEQUENCE [LARGE SCALE GENOMIC DNA]</scope>
    <source>
        <strain evidence="2 3">CBS 102.13</strain>
    </source>
</reference>
<dbReference type="InterPro" id="IPR000182">
    <property type="entry name" value="GNAT_dom"/>
</dbReference>
<dbReference type="EMBL" id="KZ559150">
    <property type="protein sequence ID" value="PLB36558.1"/>
    <property type="molecule type" value="Genomic_DNA"/>
</dbReference>
<accession>A0A2I2F7H5</accession>
<evidence type="ECO:0000313" key="2">
    <source>
        <dbReference type="EMBL" id="PLB36558.1"/>
    </source>
</evidence>
<evidence type="ECO:0000313" key="3">
    <source>
        <dbReference type="Proteomes" id="UP000234585"/>
    </source>
</evidence>
<dbReference type="GeneID" id="36520387"/>
<dbReference type="STRING" id="41067.A0A2I2F7H5"/>
<dbReference type="Proteomes" id="UP000234585">
    <property type="component" value="Unassembled WGS sequence"/>
</dbReference>
<feature type="domain" description="N-acetyltransferase" evidence="1">
    <location>
        <begin position="28"/>
        <end position="211"/>
    </location>
</feature>
<dbReference type="Pfam" id="PF13302">
    <property type="entry name" value="Acetyltransf_3"/>
    <property type="match status" value="1"/>
</dbReference>
<dbReference type="Gene3D" id="3.40.630.30">
    <property type="match status" value="1"/>
</dbReference>